<evidence type="ECO:0000256" key="1">
    <source>
        <dbReference type="ARBA" id="ARBA00023015"/>
    </source>
</evidence>
<name>A0A6G6Y8D2_9SPHN</name>
<dbReference type="PRINTS" id="PR00455">
    <property type="entry name" value="HTHTETR"/>
</dbReference>
<dbReference type="KEGG" id="spzr:G5C33_14230"/>
<dbReference type="PANTHER" id="PTHR30055">
    <property type="entry name" value="HTH-TYPE TRANSCRIPTIONAL REGULATOR RUTR"/>
    <property type="match status" value="1"/>
</dbReference>
<keyword evidence="3" id="KW-0804">Transcription</keyword>
<keyword evidence="1" id="KW-0805">Transcription regulation</keyword>
<dbReference type="InterPro" id="IPR009057">
    <property type="entry name" value="Homeodomain-like_sf"/>
</dbReference>
<evidence type="ECO:0000259" key="5">
    <source>
        <dbReference type="PROSITE" id="PS50977"/>
    </source>
</evidence>
<dbReference type="Gene3D" id="1.10.357.10">
    <property type="entry name" value="Tetracycline Repressor, domain 2"/>
    <property type="match status" value="1"/>
</dbReference>
<dbReference type="PANTHER" id="PTHR30055:SF234">
    <property type="entry name" value="HTH-TYPE TRANSCRIPTIONAL REGULATOR BETI"/>
    <property type="match status" value="1"/>
</dbReference>
<feature type="DNA-binding region" description="H-T-H motif" evidence="4">
    <location>
        <begin position="36"/>
        <end position="55"/>
    </location>
</feature>
<dbReference type="SUPFAM" id="SSF46689">
    <property type="entry name" value="Homeodomain-like"/>
    <property type="match status" value="1"/>
</dbReference>
<evidence type="ECO:0000256" key="3">
    <source>
        <dbReference type="ARBA" id="ARBA00023163"/>
    </source>
</evidence>
<dbReference type="Proteomes" id="UP000501568">
    <property type="component" value="Chromosome"/>
</dbReference>
<dbReference type="PROSITE" id="PS50977">
    <property type="entry name" value="HTH_TETR_2"/>
    <property type="match status" value="1"/>
</dbReference>
<protein>
    <submittedName>
        <fullName evidence="6">TetR/AcrR family transcriptional regulator</fullName>
    </submittedName>
</protein>
<evidence type="ECO:0000256" key="4">
    <source>
        <dbReference type="PROSITE-ProRule" id="PRU00335"/>
    </source>
</evidence>
<dbReference type="EMBL" id="CP049109">
    <property type="protein sequence ID" value="QIG80833.1"/>
    <property type="molecule type" value="Genomic_DNA"/>
</dbReference>
<feature type="domain" description="HTH tetR-type" evidence="5">
    <location>
        <begin position="13"/>
        <end position="73"/>
    </location>
</feature>
<gene>
    <name evidence="6" type="ORF">G5C33_14230</name>
</gene>
<evidence type="ECO:0000313" key="6">
    <source>
        <dbReference type="EMBL" id="QIG80833.1"/>
    </source>
</evidence>
<dbReference type="InterPro" id="IPR050109">
    <property type="entry name" value="HTH-type_TetR-like_transc_reg"/>
</dbReference>
<dbReference type="GO" id="GO:0003700">
    <property type="term" value="F:DNA-binding transcription factor activity"/>
    <property type="evidence" value="ECO:0007669"/>
    <property type="project" value="TreeGrafter"/>
</dbReference>
<evidence type="ECO:0000313" key="7">
    <source>
        <dbReference type="Proteomes" id="UP000501568"/>
    </source>
</evidence>
<organism evidence="6 7">
    <name type="scientific">Stakelama tenebrarum</name>
    <dbReference type="NCBI Taxonomy" id="2711215"/>
    <lineage>
        <taxon>Bacteria</taxon>
        <taxon>Pseudomonadati</taxon>
        <taxon>Pseudomonadota</taxon>
        <taxon>Alphaproteobacteria</taxon>
        <taxon>Sphingomonadales</taxon>
        <taxon>Sphingomonadaceae</taxon>
        <taxon>Stakelama</taxon>
    </lineage>
</organism>
<dbReference type="GO" id="GO:0000976">
    <property type="term" value="F:transcription cis-regulatory region binding"/>
    <property type="evidence" value="ECO:0007669"/>
    <property type="project" value="TreeGrafter"/>
</dbReference>
<keyword evidence="2 4" id="KW-0238">DNA-binding</keyword>
<dbReference type="InterPro" id="IPR001647">
    <property type="entry name" value="HTH_TetR"/>
</dbReference>
<sequence length="229" mass="25746">MAEPRQRRTRDPAGTREAILRAARTLLAKDGPEAVSLSEVAHLAGVNRGTAYQHFKTREKLIEATADSVSDEMFRILFGDTDTAGERRIEQVDIADTFDRLAEFAMENPELCRIWLLQLLSSPEPTADRFWREYSGSIDRFARTDLAADNVDAEALSVITLAGAFMWPVWAHSHSRSKSERDALGRRFSQEVLRLCMYGSVRPEKFPEVAERLGRAGNKPRVALRAVKG</sequence>
<proteinExistence type="predicted"/>
<dbReference type="RefSeq" id="WP_165327841.1">
    <property type="nucleotide sequence ID" value="NZ_CP049109.1"/>
</dbReference>
<accession>A0A6G6Y8D2</accession>
<dbReference type="AlphaFoldDB" id="A0A6G6Y8D2"/>
<dbReference type="Pfam" id="PF00440">
    <property type="entry name" value="TetR_N"/>
    <property type="match status" value="1"/>
</dbReference>
<evidence type="ECO:0000256" key="2">
    <source>
        <dbReference type="ARBA" id="ARBA00023125"/>
    </source>
</evidence>
<keyword evidence="7" id="KW-1185">Reference proteome</keyword>
<reference evidence="6 7" key="1">
    <citation type="submission" date="2020-02" db="EMBL/GenBank/DDBJ databases">
        <authorList>
            <person name="Zheng R.K."/>
            <person name="Sun C.M."/>
        </authorList>
    </citation>
    <scope>NUCLEOTIDE SEQUENCE [LARGE SCALE GENOMIC DNA]</scope>
    <source>
        <strain evidence="7">zrk23</strain>
    </source>
</reference>